<accession>A0A4P6LYY3</accession>
<comment type="similarity">
    <text evidence="4">Belongs to the zinc-containing alcohol dehydrogenase family.</text>
</comment>
<dbReference type="SMART" id="SM00829">
    <property type="entry name" value="PKS_ER"/>
    <property type="match status" value="1"/>
</dbReference>
<dbReference type="GO" id="GO:0008270">
    <property type="term" value="F:zinc ion binding"/>
    <property type="evidence" value="ECO:0007669"/>
    <property type="project" value="InterPro"/>
</dbReference>
<dbReference type="AlphaFoldDB" id="A0A4P6LYY3"/>
<dbReference type="InterPro" id="IPR013149">
    <property type="entry name" value="ADH-like_C"/>
</dbReference>
<dbReference type="GO" id="GO:0016491">
    <property type="term" value="F:oxidoreductase activity"/>
    <property type="evidence" value="ECO:0007669"/>
    <property type="project" value="UniProtKB-KW"/>
</dbReference>
<sequence length="337" mass="36633">MKAAVFYEKNKILVEEHECRRPNADEVMIQVKAAGVCGTDMHIYGGAKGASECYPPVVLGHEFAGIVTEVGAKVTRVKVGDHVTVDPSIMCGTCPECQNGTPHFCENYSATGVTYDGGFAEYCIVSEKQVYQLKEDVTFEEAAMCEPVGCCVHGIDRANIKTGDVVLIIGGGTIGLIMLQLAKLSGAAVVIVSEPIEIKRKKALELGADFAVDPLKEDLFDIMEKNQIHKINVTIECVGRENTMKDAIKYAGQGANVVFFGVSQPDSEIPVKPYEIFQKELNITASFVNPFTHGRAVELVNSHRLKLAELISDRIPLDEIEKAFEIGGKNGKTIIIP</sequence>
<dbReference type="PANTHER" id="PTHR43401">
    <property type="entry name" value="L-THREONINE 3-DEHYDROGENASE"/>
    <property type="match status" value="1"/>
</dbReference>
<keyword evidence="3 6" id="KW-0560">Oxidoreductase</keyword>
<dbReference type="Pfam" id="PF08240">
    <property type="entry name" value="ADH_N"/>
    <property type="match status" value="1"/>
</dbReference>
<dbReference type="InterPro" id="IPR050129">
    <property type="entry name" value="Zn_alcohol_dh"/>
</dbReference>
<dbReference type="RefSeq" id="WP_130181205.1">
    <property type="nucleotide sequence ID" value="NZ_CP035945.1"/>
</dbReference>
<dbReference type="PANTHER" id="PTHR43401:SF2">
    <property type="entry name" value="L-THREONINE 3-DEHYDROGENASE"/>
    <property type="match status" value="1"/>
</dbReference>
<evidence type="ECO:0000313" key="7">
    <source>
        <dbReference type="Proteomes" id="UP000289794"/>
    </source>
</evidence>
<dbReference type="KEGG" id="bpro:PMF13cell1_02942"/>
<dbReference type="InterPro" id="IPR011032">
    <property type="entry name" value="GroES-like_sf"/>
</dbReference>
<dbReference type="SUPFAM" id="SSF50129">
    <property type="entry name" value="GroES-like"/>
    <property type="match status" value="1"/>
</dbReference>
<dbReference type="PROSITE" id="PS00059">
    <property type="entry name" value="ADH_ZINC"/>
    <property type="match status" value="1"/>
</dbReference>
<evidence type="ECO:0000256" key="2">
    <source>
        <dbReference type="ARBA" id="ARBA00022833"/>
    </source>
</evidence>
<evidence type="ECO:0000259" key="5">
    <source>
        <dbReference type="SMART" id="SM00829"/>
    </source>
</evidence>
<dbReference type="InterPro" id="IPR036291">
    <property type="entry name" value="NAD(P)-bd_dom_sf"/>
</dbReference>
<dbReference type="SUPFAM" id="SSF51735">
    <property type="entry name" value="NAD(P)-binding Rossmann-fold domains"/>
    <property type="match status" value="1"/>
</dbReference>
<dbReference type="EMBL" id="CP035945">
    <property type="protein sequence ID" value="QBE97386.1"/>
    <property type="molecule type" value="Genomic_DNA"/>
</dbReference>
<dbReference type="InterPro" id="IPR020843">
    <property type="entry name" value="ER"/>
</dbReference>
<dbReference type="Proteomes" id="UP000289794">
    <property type="component" value="Chromosome"/>
</dbReference>
<dbReference type="Pfam" id="PF00107">
    <property type="entry name" value="ADH_zinc_N"/>
    <property type="match status" value="1"/>
</dbReference>
<dbReference type="EC" id="1.-.-.-" evidence="6"/>
<dbReference type="CDD" id="cd08234">
    <property type="entry name" value="threonine_DH_like"/>
    <property type="match status" value="1"/>
</dbReference>
<organism evidence="6 7">
    <name type="scientific">Blautia producta</name>
    <dbReference type="NCBI Taxonomy" id="33035"/>
    <lineage>
        <taxon>Bacteria</taxon>
        <taxon>Bacillati</taxon>
        <taxon>Bacillota</taxon>
        <taxon>Clostridia</taxon>
        <taxon>Lachnospirales</taxon>
        <taxon>Lachnospiraceae</taxon>
        <taxon>Blautia</taxon>
    </lineage>
</organism>
<comment type="cofactor">
    <cofactor evidence="4">
        <name>Zn(2+)</name>
        <dbReference type="ChEBI" id="CHEBI:29105"/>
    </cofactor>
</comment>
<gene>
    <name evidence="6" type="primary">yjmD_4</name>
    <name evidence="6" type="ORF">PMF13cell1_02942</name>
</gene>
<reference evidence="6 7" key="1">
    <citation type="submission" date="2019-01" db="EMBL/GenBank/DDBJ databases">
        <title>PMF-metabolizing Aryl O-demethylase.</title>
        <authorList>
            <person name="Kim M."/>
        </authorList>
    </citation>
    <scope>NUCLEOTIDE SEQUENCE [LARGE SCALE GENOMIC DNA]</scope>
    <source>
        <strain evidence="6 7">PMF1</strain>
    </source>
</reference>
<keyword evidence="2 4" id="KW-0862">Zinc</keyword>
<name>A0A4P6LYY3_9FIRM</name>
<dbReference type="InterPro" id="IPR013154">
    <property type="entry name" value="ADH-like_N"/>
</dbReference>
<evidence type="ECO:0000256" key="1">
    <source>
        <dbReference type="ARBA" id="ARBA00022723"/>
    </source>
</evidence>
<dbReference type="InterPro" id="IPR002328">
    <property type="entry name" value="ADH_Zn_CS"/>
</dbReference>
<evidence type="ECO:0000313" key="6">
    <source>
        <dbReference type="EMBL" id="QBE97386.1"/>
    </source>
</evidence>
<protein>
    <submittedName>
        <fullName evidence="6">Putative zinc-type alcohol dehydrogenase-like protein YjmD</fullName>
        <ecNumber evidence="6">1.-.-.-</ecNumber>
    </submittedName>
</protein>
<feature type="domain" description="Enoyl reductase (ER)" evidence="5">
    <location>
        <begin position="9"/>
        <end position="335"/>
    </location>
</feature>
<evidence type="ECO:0000256" key="4">
    <source>
        <dbReference type="RuleBase" id="RU361277"/>
    </source>
</evidence>
<dbReference type="Gene3D" id="3.90.180.10">
    <property type="entry name" value="Medium-chain alcohol dehydrogenases, catalytic domain"/>
    <property type="match status" value="1"/>
</dbReference>
<keyword evidence="1 4" id="KW-0479">Metal-binding</keyword>
<evidence type="ECO:0000256" key="3">
    <source>
        <dbReference type="ARBA" id="ARBA00023002"/>
    </source>
</evidence>
<dbReference type="Gene3D" id="3.40.50.720">
    <property type="entry name" value="NAD(P)-binding Rossmann-like Domain"/>
    <property type="match status" value="1"/>
</dbReference>
<proteinExistence type="inferred from homology"/>